<evidence type="ECO:0000313" key="2">
    <source>
        <dbReference type="Proteomes" id="UP000499080"/>
    </source>
</evidence>
<name>A0A4Y2GIZ3_ARAVE</name>
<keyword evidence="2" id="KW-1185">Reference proteome</keyword>
<protein>
    <submittedName>
        <fullName evidence="1">Uncharacterized protein</fullName>
    </submittedName>
</protein>
<gene>
    <name evidence="1" type="ORF">AVEN_205702_1</name>
</gene>
<proteinExistence type="predicted"/>
<dbReference type="EMBL" id="BGPR01254854">
    <property type="protein sequence ID" value="GBM53580.1"/>
    <property type="molecule type" value="Genomic_DNA"/>
</dbReference>
<dbReference type="AlphaFoldDB" id="A0A4Y2GIZ3"/>
<dbReference type="Proteomes" id="UP000499080">
    <property type="component" value="Unassembled WGS sequence"/>
</dbReference>
<evidence type="ECO:0000313" key="1">
    <source>
        <dbReference type="EMBL" id="GBM53580.1"/>
    </source>
</evidence>
<sequence length="68" mass="7274">MKLENSRVGVEEGGYVEFCDLEPCLKTNFGKSVNALPYFSTKMGGTKSGLVTNGIASLLVNAQLNCTQ</sequence>
<comment type="caution">
    <text evidence="1">The sequence shown here is derived from an EMBL/GenBank/DDBJ whole genome shotgun (WGS) entry which is preliminary data.</text>
</comment>
<organism evidence="1 2">
    <name type="scientific">Araneus ventricosus</name>
    <name type="common">Orbweaver spider</name>
    <name type="synonym">Epeira ventricosa</name>
    <dbReference type="NCBI Taxonomy" id="182803"/>
    <lineage>
        <taxon>Eukaryota</taxon>
        <taxon>Metazoa</taxon>
        <taxon>Ecdysozoa</taxon>
        <taxon>Arthropoda</taxon>
        <taxon>Chelicerata</taxon>
        <taxon>Arachnida</taxon>
        <taxon>Araneae</taxon>
        <taxon>Araneomorphae</taxon>
        <taxon>Entelegynae</taxon>
        <taxon>Araneoidea</taxon>
        <taxon>Araneidae</taxon>
        <taxon>Araneus</taxon>
    </lineage>
</organism>
<feature type="non-terminal residue" evidence="1">
    <location>
        <position position="68"/>
    </location>
</feature>
<reference evidence="1 2" key="1">
    <citation type="journal article" date="2019" name="Sci. Rep.">
        <title>Orb-weaving spider Araneus ventricosus genome elucidates the spidroin gene catalogue.</title>
        <authorList>
            <person name="Kono N."/>
            <person name="Nakamura H."/>
            <person name="Ohtoshi R."/>
            <person name="Moran D.A.P."/>
            <person name="Shinohara A."/>
            <person name="Yoshida Y."/>
            <person name="Fujiwara M."/>
            <person name="Mori M."/>
            <person name="Tomita M."/>
            <person name="Arakawa K."/>
        </authorList>
    </citation>
    <scope>NUCLEOTIDE SEQUENCE [LARGE SCALE GENOMIC DNA]</scope>
</reference>
<accession>A0A4Y2GIZ3</accession>